<dbReference type="EMBL" id="JACU01000002">
    <property type="protein sequence ID" value="KMS59950.1"/>
    <property type="molecule type" value="Genomic_DNA"/>
</dbReference>
<keyword evidence="2" id="KW-1185">Reference proteome</keyword>
<organism evidence="1 2">
    <name type="scientific">Novosphingobium barchaimii LL02</name>
    <dbReference type="NCBI Taxonomy" id="1114963"/>
    <lineage>
        <taxon>Bacteria</taxon>
        <taxon>Pseudomonadati</taxon>
        <taxon>Pseudomonadota</taxon>
        <taxon>Alphaproteobacteria</taxon>
        <taxon>Sphingomonadales</taxon>
        <taxon>Sphingomonadaceae</taxon>
        <taxon>Novosphingobium</taxon>
    </lineage>
</organism>
<evidence type="ECO:0000313" key="1">
    <source>
        <dbReference type="EMBL" id="KMS59950.1"/>
    </source>
</evidence>
<accession>A0A0J8B0M3</accession>
<evidence type="ECO:0000313" key="2">
    <source>
        <dbReference type="Proteomes" id="UP000052268"/>
    </source>
</evidence>
<reference evidence="1 2" key="1">
    <citation type="journal article" date="2015" name="G3 (Bethesda)">
        <title>Insights into Ongoing Evolution of the Hexachlorocyclohexane Catabolic Pathway from Comparative Genomics of Ten Sphingomonadaceae Strains.</title>
        <authorList>
            <person name="Pearce S.L."/>
            <person name="Oakeshott J.G."/>
            <person name="Pandey G."/>
        </authorList>
    </citation>
    <scope>NUCLEOTIDE SEQUENCE [LARGE SCALE GENOMIC DNA]</scope>
    <source>
        <strain evidence="1 2">LL02</strain>
    </source>
</reference>
<proteinExistence type="predicted"/>
<dbReference type="AlphaFoldDB" id="A0A0J8B0M3"/>
<protein>
    <submittedName>
        <fullName evidence="1">Uncharacterized protein</fullName>
    </submittedName>
</protein>
<sequence length="31" mass="3526">MNEPLRWKQQSELMMDMRSAASIAVLAFGIT</sequence>
<gene>
    <name evidence="1" type="ORF">V474_07415</name>
</gene>
<dbReference type="PATRIC" id="fig|1114963.3.peg.381"/>
<name>A0A0J8B0M3_9SPHN</name>
<dbReference type="Proteomes" id="UP000052268">
    <property type="component" value="Unassembled WGS sequence"/>
</dbReference>
<comment type="caution">
    <text evidence="1">The sequence shown here is derived from an EMBL/GenBank/DDBJ whole genome shotgun (WGS) entry which is preliminary data.</text>
</comment>